<evidence type="ECO:0000313" key="4">
    <source>
        <dbReference type="Proteomes" id="UP000006265"/>
    </source>
</evidence>
<dbReference type="PANTHER" id="PTHR43292">
    <property type="entry name" value="ACYL-COA DEHYDROGENASE"/>
    <property type="match status" value="1"/>
</dbReference>
<organism evidence="3 4">
    <name type="scientific">Mycolicibacterium hassiacum (strain DSM 44199 / CIP 105218 / JCM 12690 / 3849)</name>
    <name type="common">Mycobacterium hassiacum</name>
    <dbReference type="NCBI Taxonomy" id="1122247"/>
    <lineage>
        <taxon>Bacteria</taxon>
        <taxon>Bacillati</taxon>
        <taxon>Actinomycetota</taxon>
        <taxon>Actinomycetes</taxon>
        <taxon>Mycobacteriales</taxon>
        <taxon>Mycobacteriaceae</taxon>
        <taxon>Mycolicibacterium</taxon>
    </lineage>
</organism>
<protein>
    <submittedName>
        <fullName evidence="3">Acyl-CoA dehydrogenase, C-terminal domain protein</fullName>
    </submittedName>
</protein>
<dbReference type="Pfam" id="PF00441">
    <property type="entry name" value="Acyl-CoA_dh_1"/>
    <property type="match status" value="1"/>
</dbReference>
<dbReference type="InterPro" id="IPR052161">
    <property type="entry name" value="Mycobact_Acyl-CoA_DH"/>
</dbReference>
<evidence type="ECO:0000313" key="3">
    <source>
        <dbReference type="EMBL" id="EKF24944.1"/>
    </source>
</evidence>
<dbReference type="InterPro" id="IPR036250">
    <property type="entry name" value="AcylCo_DH-like_C"/>
</dbReference>
<dbReference type="GO" id="GO:0005886">
    <property type="term" value="C:plasma membrane"/>
    <property type="evidence" value="ECO:0007669"/>
    <property type="project" value="TreeGrafter"/>
</dbReference>
<dbReference type="GO" id="GO:0016627">
    <property type="term" value="F:oxidoreductase activity, acting on the CH-CH group of donors"/>
    <property type="evidence" value="ECO:0007669"/>
    <property type="project" value="InterPro"/>
</dbReference>
<evidence type="ECO:0000256" key="1">
    <source>
        <dbReference type="ARBA" id="ARBA00022630"/>
    </source>
</evidence>
<dbReference type="PATRIC" id="fig|1122247.3.peg.1077"/>
<sequence length="167" mass="18346">MTLLGFERSSQIITAAAEFGRDLDRVRQLAKTAGRHTDPIVRDRLAWCYTRVQVLRFEGYRGLTALLRGELPGPEAAIHKLIWSEYFRRYTDLAVELLGTDALSPTGPGNGAALLVPPAGTPNSSGCWLDELLYARAATIYAGSSQIQRNVIAEQLLGLPKEPRRPG</sequence>
<dbReference type="Gene3D" id="1.20.140.10">
    <property type="entry name" value="Butyryl-CoA Dehydrogenase, subunit A, domain 3"/>
    <property type="match status" value="1"/>
</dbReference>
<accession>K5BKI9</accession>
<keyword evidence="2" id="KW-0560">Oxidoreductase</keyword>
<dbReference type="AlphaFoldDB" id="K5BKI9"/>
<comment type="caution">
    <text evidence="3">The sequence shown here is derived from an EMBL/GenBank/DDBJ whole genome shotgun (WGS) entry which is preliminary data.</text>
</comment>
<keyword evidence="4" id="KW-1185">Reference proteome</keyword>
<dbReference type="eggNOG" id="COG1960">
    <property type="taxonomic scope" value="Bacteria"/>
</dbReference>
<proteinExistence type="predicted"/>
<dbReference type="SUPFAM" id="SSF47203">
    <property type="entry name" value="Acyl-CoA dehydrogenase C-terminal domain-like"/>
    <property type="match status" value="1"/>
</dbReference>
<gene>
    <name evidence="3" type="ORF">C731_1119</name>
</gene>
<evidence type="ECO:0000256" key="2">
    <source>
        <dbReference type="ARBA" id="ARBA00023002"/>
    </source>
</evidence>
<dbReference type="EMBL" id="AMRA01000027">
    <property type="protein sequence ID" value="EKF24944.1"/>
    <property type="molecule type" value="Genomic_DNA"/>
</dbReference>
<keyword evidence="1" id="KW-0285">Flavoprotein</keyword>
<name>K5BKI9_MYCHD</name>
<reference evidence="3 4" key="1">
    <citation type="journal article" date="2012" name="J. Bacteriol.">
        <title>Genome sequence of Mycobacterium hassiacum DSM 44199, a rare source of heat-stable mycobacterial proteins.</title>
        <authorList>
            <person name="Tiago I."/>
            <person name="Maranha A."/>
            <person name="Mendes V."/>
            <person name="Alarico S."/>
            <person name="Moynihan P.J."/>
            <person name="Clarke A.J."/>
            <person name="Macedo-Ribeiro S."/>
            <person name="Pereira P.J."/>
            <person name="Empadinhas N."/>
        </authorList>
    </citation>
    <scope>NUCLEOTIDE SEQUENCE [LARGE SCALE GENOMIC DNA]</scope>
    <source>
        <strain evidence="4">DSM 44199 / CIP 105218 / JCM 12690 / 3849</strain>
    </source>
</reference>
<dbReference type="STRING" id="1122247.GCA_000379865_03969"/>
<dbReference type="Proteomes" id="UP000006265">
    <property type="component" value="Unassembled WGS sequence"/>
</dbReference>
<dbReference type="PANTHER" id="PTHR43292:SF3">
    <property type="entry name" value="ACYL-COA DEHYDROGENASE FADE29"/>
    <property type="match status" value="1"/>
</dbReference>
<dbReference type="InterPro" id="IPR009075">
    <property type="entry name" value="AcylCo_DH/oxidase_C"/>
</dbReference>